<accession>A0A1W1BP11</accession>
<evidence type="ECO:0000313" key="2">
    <source>
        <dbReference type="EMBL" id="SFV55279.1"/>
    </source>
</evidence>
<dbReference type="AlphaFoldDB" id="A0A1W1BP11"/>
<keyword evidence="1" id="KW-0472">Membrane</keyword>
<sequence length="166" mass="18898">MSNGRIWPYGIGIAITLVFSFCVATIFITESSAIQESDAYMTKYQEADLNANDFIKKRMAFDKLYTIEYVTKKISGKSPVISYKVSTKDGIVLNNAKIKIAISRPETDAFDKTLETPSIDNGVYSFALDKFPKQGVWNIIAKVSVENKERFLNMKTDTRNPRFYEF</sequence>
<evidence type="ECO:0008006" key="3">
    <source>
        <dbReference type="Google" id="ProtNLM"/>
    </source>
</evidence>
<keyword evidence="1" id="KW-1133">Transmembrane helix</keyword>
<evidence type="ECO:0000256" key="1">
    <source>
        <dbReference type="SAM" id="Phobius"/>
    </source>
</evidence>
<feature type="transmembrane region" description="Helical" evidence="1">
    <location>
        <begin position="6"/>
        <end position="28"/>
    </location>
</feature>
<dbReference type="Pfam" id="PF05751">
    <property type="entry name" value="FixH"/>
    <property type="match status" value="1"/>
</dbReference>
<reference evidence="2" key="1">
    <citation type="submission" date="2016-10" db="EMBL/GenBank/DDBJ databases">
        <authorList>
            <person name="de Groot N.N."/>
        </authorList>
    </citation>
    <scope>NUCLEOTIDE SEQUENCE</scope>
</reference>
<dbReference type="InterPro" id="IPR008620">
    <property type="entry name" value="FixH"/>
</dbReference>
<proteinExistence type="predicted"/>
<gene>
    <name evidence="2" type="ORF">MNB_SM-4-1494</name>
</gene>
<name>A0A1W1BP11_9ZZZZ</name>
<keyword evidence="1" id="KW-0812">Transmembrane</keyword>
<protein>
    <recommendedName>
        <fullName evidence="3">YtkA-like domain-containing protein</fullName>
    </recommendedName>
</protein>
<organism evidence="2">
    <name type="scientific">hydrothermal vent metagenome</name>
    <dbReference type="NCBI Taxonomy" id="652676"/>
    <lineage>
        <taxon>unclassified sequences</taxon>
        <taxon>metagenomes</taxon>
        <taxon>ecological metagenomes</taxon>
    </lineage>
</organism>
<dbReference type="EMBL" id="FPHF01000029">
    <property type="protein sequence ID" value="SFV55279.1"/>
    <property type="molecule type" value="Genomic_DNA"/>
</dbReference>